<dbReference type="AlphaFoldDB" id="A0AAU7XEA4"/>
<dbReference type="KEGG" id="mflg:ABS361_07620"/>
<name>A0AAU7XEA4_9HYPH</name>
<evidence type="ECO:0000313" key="2">
    <source>
        <dbReference type="EMBL" id="XBY46091.1"/>
    </source>
</evidence>
<dbReference type="PANTHER" id="PTHR42663:SF6">
    <property type="entry name" value="HYDROLASE C777.06C-RELATED"/>
    <property type="match status" value="1"/>
</dbReference>
<dbReference type="Pfam" id="PF12706">
    <property type="entry name" value="Lactamase_B_2"/>
    <property type="match status" value="1"/>
</dbReference>
<dbReference type="Gene3D" id="3.60.15.10">
    <property type="entry name" value="Ribonuclease Z/Hydroxyacylglutathione hydrolase-like"/>
    <property type="match status" value="1"/>
</dbReference>
<accession>A0AAU7XEA4</accession>
<sequence>MTGATLTFRILGCASSPGVPRIGNDWGACDPSNPKNRRRRAALLVTRTDAAGRMTRVLVDTGPDLRDQMLDAGVDWIDGVLYTHAHADHIHGIDDLRAFVLNRRRRVDVYLDAPTSARVREAFDYCFTTPPGSSYPPILNEHRIRPGEPVTVEGEGGPITAMPYRQVHGEIDSLGFRFGAIAYSPDVSDIPEESFDHLRDLDVWIVDALRWKPHASHFSVDESLGWIARMAPKRAILTHMHTELDYEKLAAYVPPGVEPAYDGLTFSVRD</sequence>
<dbReference type="InterPro" id="IPR036866">
    <property type="entry name" value="RibonucZ/Hydroxyglut_hydro"/>
</dbReference>
<reference evidence="2" key="1">
    <citation type="submission" date="2024-06" db="EMBL/GenBank/DDBJ databases">
        <title>Methylostella associata gen. nov., sp. nov., a novel Ancalomicrobiaceae-affiliated facultatively methylotrophic bacteria that feed on methanotrophs of the genus Methylococcus.</title>
        <authorList>
            <person name="Saltykova V."/>
            <person name="Danilova O.V."/>
            <person name="Oshkin I.Y."/>
            <person name="Belova S.E."/>
            <person name="Pimenov N.V."/>
            <person name="Dedysh S.N."/>
        </authorList>
    </citation>
    <scope>NUCLEOTIDE SEQUENCE</scope>
    <source>
        <strain evidence="2">S20</strain>
    </source>
</reference>
<dbReference type="EMBL" id="CP158568">
    <property type="protein sequence ID" value="XBY46091.1"/>
    <property type="molecule type" value="Genomic_DNA"/>
</dbReference>
<dbReference type="SMART" id="SM00849">
    <property type="entry name" value="Lactamase_B"/>
    <property type="match status" value="1"/>
</dbReference>
<protein>
    <submittedName>
        <fullName evidence="2">MBL fold metallo-hydrolase</fullName>
    </submittedName>
</protein>
<organism evidence="2">
    <name type="scientific">Methyloraptor flagellatus</name>
    <dbReference type="NCBI Taxonomy" id="3162530"/>
    <lineage>
        <taxon>Bacteria</taxon>
        <taxon>Pseudomonadati</taxon>
        <taxon>Pseudomonadota</taxon>
        <taxon>Alphaproteobacteria</taxon>
        <taxon>Hyphomicrobiales</taxon>
        <taxon>Ancalomicrobiaceae</taxon>
        <taxon>Methyloraptor</taxon>
    </lineage>
</organism>
<proteinExistence type="predicted"/>
<gene>
    <name evidence="2" type="ORF">ABS361_07620</name>
</gene>
<feature type="domain" description="Metallo-beta-lactamase" evidence="1">
    <location>
        <begin position="39"/>
        <end position="239"/>
    </location>
</feature>
<dbReference type="CDD" id="cd16279">
    <property type="entry name" value="metallo-hydrolase-like_MBL-fold"/>
    <property type="match status" value="1"/>
</dbReference>
<dbReference type="SUPFAM" id="SSF56281">
    <property type="entry name" value="Metallo-hydrolase/oxidoreductase"/>
    <property type="match status" value="1"/>
</dbReference>
<dbReference type="InterPro" id="IPR001279">
    <property type="entry name" value="Metallo-B-lactamas"/>
</dbReference>
<evidence type="ECO:0000259" key="1">
    <source>
        <dbReference type="SMART" id="SM00849"/>
    </source>
</evidence>
<dbReference type="PANTHER" id="PTHR42663">
    <property type="entry name" value="HYDROLASE C777.06C-RELATED-RELATED"/>
    <property type="match status" value="1"/>
</dbReference>
<dbReference type="RefSeq" id="WP_407051189.1">
    <property type="nucleotide sequence ID" value="NZ_CP158568.1"/>
</dbReference>